<protein>
    <submittedName>
        <fullName evidence="1">Uncharacterized protein</fullName>
    </submittedName>
</protein>
<dbReference type="RefSeq" id="WP_141955463.1">
    <property type="nucleotide sequence ID" value="NZ_VFOZ01000001.1"/>
</dbReference>
<reference evidence="1 2" key="1">
    <citation type="submission" date="2019-06" db="EMBL/GenBank/DDBJ databases">
        <title>Sequencing the genomes of 1000 actinobacteria strains.</title>
        <authorList>
            <person name="Klenk H.-P."/>
        </authorList>
    </citation>
    <scope>NUCLEOTIDE SEQUENCE [LARGE SCALE GENOMIC DNA]</scope>
    <source>
        <strain evidence="1 2">DSM 102200</strain>
    </source>
</reference>
<dbReference type="EMBL" id="VFOZ01000001">
    <property type="protein sequence ID" value="TQL96625.1"/>
    <property type="molecule type" value="Genomic_DNA"/>
</dbReference>
<proteinExistence type="predicted"/>
<name>A0A543CHQ6_9ACTN</name>
<organism evidence="1 2">
    <name type="scientific">Actinoallomurus bryophytorum</name>
    <dbReference type="NCBI Taxonomy" id="1490222"/>
    <lineage>
        <taxon>Bacteria</taxon>
        <taxon>Bacillati</taxon>
        <taxon>Actinomycetota</taxon>
        <taxon>Actinomycetes</taxon>
        <taxon>Streptosporangiales</taxon>
        <taxon>Thermomonosporaceae</taxon>
        <taxon>Actinoallomurus</taxon>
    </lineage>
</organism>
<gene>
    <name evidence="1" type="ORF">FB559_2165</name>
</gene>
<evidence type="ECO:0000313" key="1">
    <source>
        <dbReference type="EMBL" id="TQL96625.1"/>
    </source>
</evidence>
<evidence type="ECO:0000313" key="2">
    <source>
        <dbReference type="Proteomes" id="UP000316096"/>
    </source>
</evidence>
<comment type="caution">
    <text evidence="1">The sequence shown here is derived from an EMBL/GenBank/DDBJ whole genome shotgun (WGS) entry which is preliminary data.</text>
</comment>
<accession>A0A543CHQ6</accession>
<keyword evidence="2" id="KW-1185">Reference proteome</keyword>
<dbReference type="Proteomes" id="UP000316096">
    <property type="component" value="Unassembled WGS sequence"/>
</dbReference>
<dbReference type="AlphaFoldDB" id="A0A543CHQ6"/>
<sequence length="68" mass="7983">MDREDSWAALLQTMSDERVIAWAELTDEQLDKIAAEFTEDLPVDDPMITAVRDRLRRLRDLARDVHTR</sequence>